<reference evidence="6" key="1">
    <citation type="submission" date="2020-05" db="EMBL/GenBank/DDBJ databases">
        <title>Phylogenomic resolution of chytrid fungi.</title>
        <authorList>
            <person name="Stajich J.E."/>
            <person name="Amses K."/>
            <person name="Simmons R."/>
            <person name="Seto K."/>
            <person name="Myers J."/>
            <person name="Bonds A."/>
            <person name="Quandt C.A."/>
            <person name="Barry K."/>
            <person name="Liu P."/>
            <person name="Grigoriev I."/>
            <person name="Longcore J.E."/>
            <person name="James T.Y."/>
        </authorList>
    </citation>
    <scope>NUCLEOTIDE SEQUENCE</scope>
    <source>
        <strain evidence="6">PLAUS21</strain>
    </source>
</reference>
<dbReference type="PANTHER" id="PTHR11216:SF170">
    <property type="entry name" value="DYNAMIN ASSOCIATED PROTEIN 160, ISOFORM D"/>
    <property type="match status" value="1"/>
</dbReference>
<feature type="region of interest" description="Disordered" evidence="2">
    <location>
        <begin position="865"/>
        <end position="918"/>
    </location>
</feature>
<dbReference type="EMBL" id="JADGKB010000035">
    <property type="protein sequence ID" value="KAJ3257702.1"/>
    <property type="molecule type" value="Genomic_DNA"/>
</dbReference>
<feature type="domain" description="EH" evidence="4">
    <location>
        <begin position="83"/>
        <end position="163"/>
    </location>
</feature>
<feature type="region of interest" description="Disordered" evidence="2">
    <location>
        <begin position="620"/>
        <end position="815"/>
    </location>
</feature>
<feature type="compositionally biased region" description="Polar residues" evidence="2">
    <location>
        <begin position="758"/>
        <end position="774"/>
    </location>
</feature>
<evidence type="ECO:0000259" key="3">
    <source>
        <dbReference type="PROSITE" id="PS50030"/>
    </source>
</evidence>
<evidence type="ECO:0000313" key="7">
    <source>
        <dbReference type="Proteomes" id="UP001210925"/>
    </source>
</evidence>
<dbReference type="Proteomes" id="UP001210925">
    <property type="component" value="Unassembled WGS sequence"/>
</dbReference>
<evidence type="ECO:0000313" key="6">
    <source>
        <dbReference type="EMBL" id="KAJ3257702.1"/>
    </source>
</evidence>
<dbReference type="Gene3D" id="1.10.8.10">
    <property type="entry name" value="DNA helicase RuvA subunit, C-terminal domain"/>
    <property type="match status" value="1"/>
</dbReference>
<feature type="domain" description="EF-hand" evidence="5">
    <location>
        <begin position="235"/>
        <end position="270"/>
    </location>
</feature>
<dbReference type="GO" id="GO:0005509">
    <property type="term" value="F:calcium ion binding"/>
    <property type="evidence" value="ECO:0007669"/>
    <property type="project" value="InterPro"/>
</dbReference>
<proteinExistence type="predicted"/>
<feature type="compositionally biased region" description="Polar residues" evidence="2">
    <location>
        <begin position="666"/>
        <end position="676"/>
    </location>
</feature>
<dbReference type="PANTHER" id="PTHR11216">
    <property type="entry name" value="EH DOMAIN"/>
    <property type="match status" value="1"/>
</dbReference>
<protein>
    <submittedName>
        <fullName evidence="6">Uncharacterized protein</fullName>
    </submittedName>
</protein>
<organism evidence="6 7">
    <name type="scientific">Boothiomyces macroporosus</name>
    <dbReference type="NCBI Taxonomy" id="261099"/>
    <lineage>
        <taxon>Eukaryota</taxon>
        <taxon>Fungi</taxon>
        <taxon>Fungi incertae sedis</taxon>
        <taxon>Chytridiomycota</taxon>
        <taxon>Chytridiomycota incertae sedis</taxon>
        <taxon>Chytridiomycetes</taxon>
        <taxon>Rhizophydiales</taxon>
        <taxon>Terramycetaceae</taxon>
        <taxon>Boothiomyces</taxon>
    </lineage>
</organism>
<dbReference type="InterPro" id="IPR009060">
    <property type="entry name" value="UBA-like_sf"/>
</dbReference>
<dbReference type="PROSITE" id="PS50030">
    <property type="entry name" value="UBA"/>
    <property type="match status" value="1"/>
</dbReference>
<dbReference type="PROSITE" id="PS50222">
    <property type="entry name" value="EF_HAND_2"/>
    <property type="match status" value="2"/>
</dbReference>
<feature type="compositionally biased region" description="Basic and acidic residues" evidence="2">
    <location>
        <begin position="677"/>
        <end position="689"/>
    </location>
</feature>
<evidence type="ECO:0000256" key="2">
    <source>
        <dbReference type="SAM" id="MobiDB-lite"/>
    </source>
</evidence>
<dbReference type="PROSITE" id="PS50031">
    <property type="entry name" value="EH"/>
    <property type="match status" value="3"/>
</dbReference>
<feature type="domain" description="EH" evidence="4">
    <location>
        <begin position="1"/>
        <end position="63"/>
    </location>
</feature>
<dbReference type="SMART" id="SM00027">
    <property type="entry name" value="EH"/>
    <property type="match status" value="2"/>
</dbReference>
<feature type="coiled-coil region" evidence="1">
    <location>
        <begin position="449"/>
        <end position="602"/>
    </location>
</feature>
<dbReference type="InterPro" id="IPR015940">
    <property type="entry name" value="UBA"/>
</dbReference>
<evidence type="ECO:0000259" key="4">
    <source>
        <dbReference type="PROSITE" id="PS50031"/>
    </source>
</evidence>
<gene>
    <name evidence="6" type="ORF">HK103_004329</name>
</gene>
<feature type="compositionally biased region" description="Polar residues" evidence="2">
    <location>
        <begin position="800"/>
        <end position="810"/>
    </location>
</feature>
<feature type="compositionally biased region" description="Polar residues" evidence="2">
    <location>
        <begin position="901"/>
        <end position="917"/>
    </location>
</feature>
<accession>A0AAD5UGT3</accession>
<feature type="domain" description="EF-hand" evidence="5">
    <location>
        <begin position="10"/>
        <end position="45"/>
    </location>
</feature>
<dbReference type="InterPro" id="IPR002048">
    <property type="entry name" value="EF_hand_dom"/>
</dbReference>
<dbReference type="GO" id="GO:0005737">
    <property type="term" value="C:cytoplasm"/>
    <property type="evidence" value="ECO:0007669"/>
    <property type="project" value="TreeGrafter"/>
</dbReference>
<dbReference type="InterPro" id="IPR000261">
    <property type="entry name" value="EH_dom"/>
</dbReference>
<dbReference type="GO" id="GO:0006897">
    <property type="term" value="P:endocytosis"/>
    <property type="evidence" value="ECO:0007669"/>
    <property type="project" value="TreeGrafter"/>
</dbReference>
<feature type="domain" description="EH" evidence="4">
    <location>
        <begin position="202"/>
        <end position="286"/>
    </location>
</feature>
<sequence length="958" mass="104834">MVSLLTKSGLEQSKLSLIWELVDEDKKGYLKQADFNKAMKYVSLGQIGGTIAASSLSLPTPLPIFKGFNDEEKEFTITADERQKFTIPVDGHLNATQVKDIFVKSNLSPETLGKVWTLIDKDGKFNVNQFIVGMVILARIKVGTLTGVPATLPPGILLPTPGSLLPEKTPVRSNTVDSANLPFTALPLPSATNLQAGITDLEKSQYSGFFDTLDKEKKGLLNGGDCSSFFLKSKLPPNELAQIWELVDTKKSGFINKDGFISAMHLIKKRMTGAQIPTTGPKVTAPVQDLLSLSDPIAPSTPSISGLSTPALAPASLPFNPLSPTLQKNTPMLEKKFNPIADLGGLPSSVPALGPLGTSFTAPTNNLELKEIALREQTLSVRKQELEVFEAQLMDLKPSAEELKKKREAVEAEYKSVTEKRNAISVELSQLRATYEADLELVRDTQAIIYRESQTLQIAEAELNQYKEALKMVKAEMENLTKQKEKQQTDIAEYKKKISELTDEANMMRAEANKIAQEVKQQQTFVDVNMKLLESTQQDYKQVKYNLEQETHKLEQERKRVIQLEQQASVQEAIIVREREKIAQAEKERQSQLKKSEMLSNSMTNLALEKEQISAMVSDIEFPNSPPPAIPSADTKPARPITSVETEPLKPITTGMEKKLDEGPKSASSLFSNTSKNVDKAEKVKRDSMDLDSLLESNKPKKSPSNDLMKEQNSPTKSTKSAPEATPTLNSATVQTPKSLPAKSSMSDFDAAFPPTEKVSSLKQSNMARGNSVDSLDMAAEMAKAFQTKDLKPPVDGSIMSGSAGTVQRPNTRDFDSKFTFDTSFAPISPSKTGNTFFASNPPKESSFGDFNEAFGNTPAFPPASSVPAFPAPTPNLDDIFGAPPPANAKLDTGDPFGSVDFSNAFNQPPPQRTNSPDIPEVTQIIALGFSKEQALNALEIYSFNVQEAIQYLLDSTK</sequence>
<comment type="caution">
    <text evidence="6">The sequence shown here is derived from an EMBL/GenBank/DDBJ whole genome shotgun (WGS) entry which is preliminary data.</text>
</comment>
<dbReference type="Pfam" id="PF12763">
    <property type="entry name" value="EH"/>
    <property type="match status" value="3"/>
</dbReference>
<dbReference type="SUPFAM" id="SSF47473">
    <property type="entry name" value="EF-hand"/>
    <property type="match status" value="3"/>
</dbReference>
<dbReference type="Gene3D" id="1.10.238.10">
    <property type="entry name" value="EF-hand"/>
    <property type="match status" value="3"/>
</dbReference>
<dbReference type="AlphaFoldDB" id="A0AAD5UGT3"/>
<dbReference type="CDD" id="cd00052">
    <property type="entry name" value="EH"/>
    <property type="match status" value="1"/>
</dbReference>
<name>A0AAD5UGT3_9FUNG</name>
<evidence type="ECO:0000259" key="5">
    <source>
        <dbReference type="PROSITE" id="PS50222"/>
    </source>
</evidence>
<keyword evidence="1" id="KW-0175">Coiled coil</keyword>
<keyword evidence="7" id="KW-1185">Reference proteome</keyword>
<dbReference type="SUPFAM" id="SSF46934">
    <property type="entry name" value="UBA-like"/>
    <property type="match status" value="1"/>
</dbReference>
<evidence type="ECO:0000256" key="1">
    <source>
        <dbReference type="SAM" id="Coils"/>
    </source>
</evidence>
<dbReference type="GO" id="GO:0005886">
    <property type="term" value="C:plasma membrane"/>
    <property type="evidence" value="ECO:0007669"/>
    <property type="project" value="TreeGrafter"/>
</dbReference>
<feature type="domain" description="UBA" evidence="3">
    <location>
        <begin position="916"/>
        <end position="956"/>
    </location>
</feature>
<dbReference type="SMART" id="SM00165">
    <property type="entry name" value="UBA"/>
    <property type="match status" value="1"/>
</dbReference>
<dbReference type="GO" id="GO:0016197">
    <property type="term" value="P:endosomal transport"/>
    <property type="evidence" value="ECO:0007669"/>
    <property type="project" value="TreeGrafter"/>
</dbReference>
<dbReference type="InterPro" id="IPR011992">
    <property type="entry name" value="EF-hand-dom_pair"/>
</dbReference>
<feature type="compositionally biased region" description="Polar residues" evidence="2">
    <location>
        <begin position="703"/>
        <end position="747"/>
    </location>
</feature>